<keyword evidence="8 12" id="KW-0067">ATP-binding</keyword>
<dbReference type="InterPro" id="IPR029056">
    <property type="entry name" value="Ribokinase-like"/>
</dbReference>
<dbReference type="PANTHER" id="PTHR10584">
    <property type="entry name" value="SUGAR KINASE"/>
    <property type="match status" value="1"/>
</dbReference>
<dbReference type="InterPro" id="IPR011877">
    <property type="entry name" value="Ribokinase"/>
</dbReference>
<feature type="binding site" evidence="12">
    <location>
        <position position="298"/>
    </location>
    <ligand>
        <name>K(+)</name>
        <dbReference type="ChEBI" id="CHEBI:29103"/>
    </ligand>
</feature>
<comment type="subunit">
    <text evidence="12">Homodimer.</text>
</comment>
<feature type="binding site" evidence="12">
    <location>
        <begin position="18"/>
        <end position="20"/>
    </location>
    <ligand>
        <name>substrate</name>
    </ligand>
</feature>
<dbReference type="Proteomes" id="UP001181355">
    <property type="component" value="Chromosome"/>
</dbReference>
<dbReference type="GO" id="GO:0004747">
    <property type="term" value="F:ribokinase activity"/>
    <property type="evidence" value="ECO:0007669"/>
    <property type="project" value="UniProtKB-EC"/>
</dbReference>
<organism evidence="14 15">
    <name type="scientific">Undibacterium cyanobacteriorum</name>
    <dbReference type="NCBI Taxonomy" id="3073561"/>
    <lineage>
        <taxon>Bacteria</taxon>
        <taxon>Pseudomonadati</taxon>
        <taxon>Pseudomonadota</taxon>
        <taxon>Betaproteobacteria</taxon>
        <taxon>Burkholderiales</taxon>
        <taxon>Oxalobacteraceae</taxon>
        <taxon>Undibacterium</taxon>
    </lineage>
</organism>
<keyword evidence="15" id="KW-1185">Reference proteome</keyword>
<dbReference type="Pfam" id="PF00294">
    <property type="entry name" value="PfkB"/>
    <property type="match status" value="1"/>
</dbReference>
<comment type="similarity">
    <text evidence="1">Belongs to the carbohydrate kinase pfkB family.</text>
</comment>
<feature type="binding site" evidence="12">
    <location>
        <position position="255"/>
    </location>
    <ligand>
        <name>K(+)</name>
        <dbReference type="ChEBI" id="CHEBI:29103"/>
    </ligand>
</feature>
<feature type="binding site" evidence="12">
    <location>
        <begin position="46"/>
        <end position="50"/>
    </location>
    <ligand>
        <name>substrate</name>
    </ligand>
</feature>
<feature type="binding site" evidence="12">
    <location>
        <position position="191"/>
    </location>
    <ligand>
        <name>ATP</name>
        <dbReference type="ChEBI" id="CHEBI:30616"/>
    </ligand>
</feature>
<evidence type="ECO:0000256" key="9">
    <source>
        <dbReference type="ARBA" id="ARBA00022842"/>
    </source>
</evidence>
<evidence type="ECO:0000256" key="12">
    <source>
        <dbReference type="HAMAP-Rule" id="MF_01987"/>
    </source>
</evidence>
<protein>
    <recommendedName>
        <fullName evidence="3 12">Ribokinase</fullName>
        <shortName evidence="12">RK</shortName>
        <ecNumber evidence="2 12">2.7.1.15</ecNumber>
    </recommendedName>
</protein>
<dbReference type="RefSeq" id="WP_309483108.1">
    <property type="nucleotide sequence ID" value="NZ_CP133720.1"/>
</dbReference>
<dbReference type="PANTHER" id="PTHR10584:SF166">
    <property type="entry name" value="RIBOKINASE"/>
    <property type="match status" value="1"/>
</dbReference>
<evidence type="ECO:0000256" key="5">
    <source>
        <dbReference type="ARBA" id="ARBA00022723"/>
    </source>
</evidence>
<evidence type="ECO:0000256" key="11">
    <source>
        <dbReference type="ARBA" id="ARBA00023277"/>
    </source>
</evidence>
<keyword evidence="11 12" id="KW-0119">Carbohydrate metabolism</keyword>
<evidence type="ECO:0000256" key="4">
    <source>
        <dbReference type="ARBA" id="ARBA00022679"/>
    </source>
</evidence>
<dbReference type="EMBL" id="CP133720">
    <property type="protein sequence ID" value="WMW81629.1"/>
    <property type="molecule type" value="Genomic_DNA"/>
</dbReference>
<dbReference type="EC" id="2.7.1.15" evidence="2 12"/>
<evidence type="ECO:0000256" key="6">
    <source>
        <dbReference type="ARBA" id="ARBA00022741"/>
    </source>
</evidence>
<keyword evidence="4 12" id="KW-0808">Transferase</keyword>
<gene>
    <name evidence="12 14" type="primary">rbsK</name>
    <name evidence="14" type="ORF">RF679_04955</name>
</gene>
<feature type="binding site" evidence="12">
    <location>
        <position position="253"/>
    </location>
    <ligand>
        <name>K(+)</name>
        <dbReference type="ChEBI" id="CHEBI:29103"/>
    </ligand>
</feature>
<evidence type="ECO:0000256" key="8">
    <source>
        <dbReference type="ARBA" id="ARBA00022840"/>
    </source>
</evidence>
<comment type="cofactor">
    <cofactor evidence="12">
        <name>Mg(2+)</name>
        <dbReference type="ChEBI" id="CHEBI:18420"/>
    </cofactor>
    <text evidence="12">Requires a divalent cation, most likely magnesium in vivo, as an electrophilic catalyst to aid phosphoryl group transfer. It is the chelate of the metal and the nucleotide that is the actual substrate.</text>
</comment>
<feature type="binding site" evidence="12">
    <location>
        <position position="147"/>
    </location>
    <ligand>
        <name>substrate</name>
    </ligand>
</feature>
<comment type="caution">
    <text evidence="12">Lacks conserved residue(s) required for the propagation of feature annotation.</text>
</comment>
<comment type="subcellular location">
    <subcellularLocation>
        <location evidence="12">Cytoplasm</location>
    </subcellularLocation>
</comment>
<feature type="binding site" evidence="12">
    <location>
        <position position="292"/>
    </location>
    <ligand>
        <name>K(+)</name>
        <dbReference type="ChEBI" id="CHEBI:29103"/>
    </ligand>
</feature>
<keyword evidence="9 12" id="KW-0460">Magnesium</keyword>
<feature type="binding site" evidence="12">
    <location>
        <position position="294"/>
    </location>
    <ligand>
        <name>K(+)</name>
        <dbReference type="ChEBI" id="CHEBI:29103"/>
    </ligand>
</feature>
<proteinExistence type="inferred from homology"/>
<feature type="binding site" evidence="12">
    <location>
        <position position="289"/>
    </location>
    <ligand>
        <name>K(+)</name>
        <dbReference type="ChEBI" id="CHEBI:29103"/>
    </ligand>
</feature>
<keyword evidence="12" id="KW-0963">Cytoplasm</keyword>
<feature type="active site" description="Proton acceptor" evidence="12">
    <location>
        <position position="259"/>
    </location>
</feature>
<dbReference type="CDD" id="cd01174">
    <property type="entry name" value="ribokinase"/>
    <property type="match status" value="1"/>
</dbReference>
<evidence type="ECO:0000259" key="13">
    <source>
        <dbReference type="Pfam" id="PF00294"/>
    </source>
</evidence>
<sequence>MQTHKHKAAKIVVVGSVNMDLLFKTPRMPAPGETLMGQSFHQIHGGKGANQAVAAARLGGEVSLIACVGQDDFGRSSVAALQADGIDTQLVRQVSNCATGVAGILLDDSGENSIVLAAGANAEVQSTDIDAGKTIMSGAQFLVCQLETPMASVAYAIQQAKTLGLQVILNPAPMQDIATDLLNQVDFLVLNETETQQMTGMSVENAESAVAAAQVLRQRGVGTVIVTLGAAGVVVVTAEGSMTMPAYKVEVLDTTAAGDTFVGALAVALGEGEGLQKACDFAQRAAAIAVTQLGAQTSIPHRSLVESHFH</sequence>
<feature type="binding site" evidence="12">
    <location>
        <begin position="227"/>
        <end position="232"/>
    </location>
    <ligand>
        <name>ATP</name>
        <dbReference type="ChEBI" id="CHEBI:30616"/>
    </ligand>
</feature>
<keyword evidence="5 12" id="KW-0479">Metal-binding</keyword>
<dbReference type="Gene3D" id="3.40.1190.20">
    <property type="match status" value="1"/>
</dbReference>
<dbReference type="NCBIfam" id="NF008353">
    <property type="entry name" value="PRK11142.1"/>
    <property type="match status" value="1"/>
</dbReference>
<feature type="domain" description="Carbohydrate kinase PfkB" evidence="13">
    <location>
        <begin position="9"/>
        <end position="301"/>
    </location>
</feature>
<accession>A0ABY9RK90</accession>
<feature type="binding site" evidence="12">
    <location>
        <position position="259"/>
    </location>
    <ligand>
        <name>substrate</name>
    </ligand>
</feature>
<dbReference type="PROSITE" id="PS00584">
    <property type="entry name" value="PFKB_KINASES_2"/>
    <property type="match status" value="1"/>
</dbReference>
<evidence type="ECO:0000256" key="2">
    <source>
        <dbReference type="ARBA" id="ARBA00012035"/>
    </source>
</evidence>
<name>A0ABY9RK90_9BURK</name>
<dbReference type="InterPro" id="IPR011611">
    <property type="entry name" value="PfkB_dom"/>
</dbReference>
<comment type="similarity">
    <text evidence="12">Belongs to the carbohydrate kinase PfkB family. Ribokinase subfamily.</text>
</comment>
<keyword evidence="6 12" id="KW-0547">Nucleotide-binding</keyword>
<dbReference type="HAMAP" id="MF_01987">
    <property type="entry name" value="Ribokinase"/>
    <property type="match status" value="1"/>
</dbReference>
<evidence type="ECO:0000256" key="10">
    <source>
        <dbReference type="ARBA" id="ARBA00022958"/>
    </source>
</evidence>
<comment type="catalytic activity">
    <reaction evidence="12">
        <text>D-ribose + ATP = D-ribose 5-phosphate + ADP + H(+)</text>
        <dbReference type="Rhea" id="RHEA:13697"/>
        <dbReference type="ChEBI" id="CHEBI:15378"/>
        <dbReference type="ChEBI" id="CHEBI:30616"/>
        <dbReference type="ChEBI" id="CHEBI:47013"/>
        <dbReference type="ChEBI" id="CHEBI:78346"/>
        <dbReference type="ChEBI" id="CHEBI:456216"/>
        <dbReference type="EC" id="2.7.1.15"/>
    </reaction>
</comment>
<keyword evidence="10 12" id="KW-0630">Potassium</keyword>
<comment type="function">
    <text evidence="12">Catalyzes the phosphorylation of ribose at O-5 in a reaction requiring ATP and magnesium. The resulting D-ribose-5-phosphate can then be used either for sythesis of nucleotides, histidine, and tryptophan, or as a component of the pentose phosphate pathway.</text>
</comment>
<dbReference type="InterPro" id="IPR002173">
    <property type="entry name" value="Carboh/pur_kinase_PfkB_CS"/>
</dbReference>
<dbReference type="InterPro" id="IPR002139">
    <property type="entry name" value="Ribo/fructo_kinase"/>
</dbReference>
<feature type="binding site" evidence="12">
    <location>
        <begin position="258"/>
        <end position="259"/>
    </location>
    <ligand>
        <name>ATP</name>
        <dbReference type="ChEBI" id="CHEBI:30616"/>
    </ligand>
</feature>
<reference evidence="14" key="1">
    <citation type="submission" date="2023-09" db="EMBL/GenBank/DDBJ databases">
        <title>Undibacterium sp. 20NA77.5 isolated from freshwater.</title>
        <authorList>
            <person name="Le V."/>
            <person name="Ko S.-R."/>
            <person name="Ahn C.-Y."/>
            <person name="Oh H.-M."/>
        </authorList>
    </citation>
    <scope>NUCLEOTIDE SEQUENCE</scope>
    <source>
        <strain evidence="14">20NA77.5</strain>
    </source>
</reference>
<dbReference type="SUPFAM" id="SSF53613">
    <property type="entry name" value="Ribokinase-like"/>
    <property type="match status" value="1"/>
</dbReference>
<comment type="activity regulation">
    <text evidence="12">Activated by a monovalent cation that binds near, but not in, the active site. The most likely occupant of the site in vivo is potassium. Ion binding induces a conformational change that may alter substrate affinity.</text>
</comment>
<comment type="pathway">
    <text evidence="12">Carbohydrate metabolism; D-ribose degradation; D-ribose 5-phosphate from beta-D-ribopyranose: step 2/2.</text>
</comment>
<keyword evidence="7 12" id="KW-0418">Kinase</keyword>
<evidence type="ECO:0000256" key="3">
    <source>
        <dbReference type="ARBA" id="ARBA00016943"/>
    </source>
</evidence>
<evidence type="ECO:0000313" key="14">
    <source>
        <dbReference type="EMBL" id="WMW81629.1"/>
    </source>
</evidence>
<evidence type="ECO:0000256" key="7">
    <source>
        <dbReference type="ARBA" id="ARBA00022777"/>
    </source>
</evidence>
<evidence type="ECO:0000313" key="15">
    <source>
        <dbReference type="Proteomes" id="UP001181355"/>
    </source>
</evidence>
<dbReference type="NCBIfam" id="TIGR02152">
    <property type="entry name" value="D_ribokin_bact"/>
    <property type="match status" value="1"/>
</dbReference>
<dbReference type="PRINTS" id="PR00990">
    <property type="entry name" value="RIBOKINASE"/>
</dbReference>
<evidence type="ECO:0000256" key="1">
    <source>
        <dbReference type="ARBA" id="ARBA00005380"/>
    </source>
</evidence>